<dbReference type="KEGG" id="mpsh:QA539_05245"/>
<dbReference type="EMBL" id="CP079955">
    <property type="protein sequence ID" value="QYA33820.1"/>
    <property type="molecule type" value="Genomic_DNA"/>
</dbReference>
<evidence type="ECO:0000313" key="2">
    <source>
        <dbReference type="EMBL" id="WZE65735.1"/>
    </source>
</evidence>
<dbReference type="AlphaFoldDB" id="A0AAU6R708"/>
<accession>A0AAU6R708</accession>
<evidence type="ECO:0000313" key="3">
    <source>
        <dbReference type="EMBL" id="WZE69957.1"/>
    </source>
</evidence>
<protein>
    <submittedName>
        <fullName evidence="2">Uncharacterized protein</fullName>
    </submittedName>
</protein>
<proteinExistence type="predicted"/>
<keyword evidence="4" id="KW-1185">Reference proteome</keyword>
<reference evidence="1" key="1">
    <citation type="submission" date="2021-07" db="EMBL/GenBank/DDBJ databases">
        <title>Prevalence and characterization of methicillin-resistant Macrococcus spp. in food producing animals and meat in Switzerland in 2019.</title>
        <authorList>
            <person name="Keller J.E."/>
            <person name="Schwendener S."/>
            <person name="Neuenschwander J."/>
            <person name="Overesch G."/>
            <person name="Perreten V."/>
        </authorList>
    </citation>
    <scope>NUCLEOTIDE SEQUENCE</scope>
    <source>
        <strain evidence="1">19Msa1099</strain>
    </source>
</reference>
<dbReference type="Proteomes" id="UP001465447">
    <property type="component" value="Chromosome"/>
</dbReference>
<dbReference type="RefSeq" id="WP_186309442.1">
    <property type="nucleotide sequence ID" value="NZ_CP124577.1"/>
</dbReference>
<name>A0AAU6R708_9STAP</name>
<dbReference type="EMBL" id="CP124591">
    <property type="protein sequence ID" value="WZE69957.1"/>
    <property type="molecule type" value="Genomic_DNA"/>
</dbReference>
<reference evidence="2 4" key="2">
    <citation type="submission" date="2023-04" db="EMBL/GenBank/DDBJ databases">
        <title>Macrococci isolated from food, foodproducing animals, and human clinical materials.</title>
        <authorList>
            <person name="Maslanova I."/>
            <person name="Svec P."/>
            <person name="Sedlacek I."/>
            <person name="Novakova D."/>
            <person name="Keller J.E."/>
            <person name="Schwendener S."/>
            <person name="Finstrlova A."/>
            <person name="Botka T."/>
            <person name="Kovarovic V."/>
            <person name="Petras P."/>
            <person name="Perreten V."/>
            <person name="Pantucek R."/>
        </authorList>
    </citation>
    <scope>NUCLEOTIDE SEQUENCE</scope>
    <source>
        <strain evidence="3 4">CCM 8659</strain>
        <strain evidence="2">NRL/St 21/332</strain>
    </source>
</reference>
<dbReference type="EMBL" id="CP124577">
    <property type="protein sequence ID" value="WZE65735.1"/>
    <property type="molecule type" value="Genomic_DNA"/>
</dbReference>
<accession>A0AAU6RII5</accession>
<evidence type="ECO:0000313" key="1">
    <source>
        <dbReference type="EMBL" id="QYA33820.1"/>
    </source>
</evidence>
<evidence type="ECO:0000313" key="4">
    <source>
        <dbReference type="Proteomes" id="UP001465447"/>
    </source>
</evidence>
<sequence length="46" mass="5722">MKEYNVNTYKYDHSIHYSWKSELIEENESYILLKSLPLRKLIHHTR</sequence>
<organism evidence="2">
    <name type="scientific">Macrococcus psychrotolerans</name>
    <dbReference type="NCBI Taxonomy" id="3039389"/>
    <lineage>
        <taxon>Bacteria</taxon>
        <taxon>Bacillati</taxon>
        <taxon>Bacillota</taxon>
        <taxon>Bacilli</taxon>
        <taxon>Bacillales</taxon>
        <taxon>Staphylococcaceae</taxon>
        <taxon>Macrococcus</taxon>
    </lineage>
</organism>
<accession>A0AAT9P987</accession>
<gene>
    <name evidence="1" type="ORF">KYI10_05150</name>
    <name evidence="3" type="ORF">QA539_05245</name>
    <name evidence="2" type="ORF">QA541_05600</name>
</gene>